<accession>A0ABQ7YMI7</accession>
<gene>
    <name evidence="1" type="ORF">HID58_076457</name>
</gene>
<name>A0ABQ7YMI7_BRANA</name>
<dbReference type="EMBL" id="JAGKQM010000017">
    <property type="protein sequence ID" value="KAH0869435.1"/>
    <property type="molecule type" value="Genomic_DNA"/>
</dbReference>
<organism evidence="1 2">
    <name type="scientific">Brassica napus</name>
    <name type="common">Rape</name>
    <dbReference type="NCBI Taxonomy" id="3708"/>
    <lineage>
        <taxon>Eukaryota</taxon>
        <taxon>Viridiplantae</taxon>
        <taxon>Streptophyta</taxon>
        <taxon>Embryophyta</taxon>
        <taxon>Tracheophyta</taxon>
        <taxon>Spermatophyta</taxon>
        <taxon>Magnoliopsida</taxon>
        <taxon>eudicotyledons</taxon>
        <taxon>Gunneridae</taxon>
        <taxon>Pentapetalae</taxon>
        <taxon>rosids</taxon>
        <taxon>malvids</taxon>
        <taxon>Brassicales</taxon>
        <taxon>Brassicaceae</taxon>
        <taxon>Brassiceae</taxon>
        <taxon>Brassica</taxon>
    </lineage>
</organism>
<keyword evidence="2" id="KW-1185">Reference proteome</keyword>
<proteinExistence type="predicted"/>
<sequence length="437" mass="49520">MTTTEVHLLRFWEAEPLKQAPALAEECKERRRADILLLDVEVISANKKSIALFLITLMQATIKVHRLNTFEHFFKACSIYAESGVSGFDVTPINPNYKLSNSPPSIRFSDLTDFDEITEPVSSIPQELFQFSDYKQLQHIFLVTLSNSATPALQSNSVLHFKCSYLSPNIIGELTAIRSTVKANNPKTIFSVLLNNNVVSGVWATRIDAKNLEVGMQTVHLFHNFSFIESIFLQDVRMAYFFLLLDDVKTWRCSTTEVHLLRFWEAEPLKQAPAPAEECKERRRADMLLLDVEVISANKKSIALFLIMLMQATIKVHRLNTFEHFFKACSIYAESGVSGFDVTPINPNYKLSNSPPSIRFSDLTDFDEITEPVSSIPQELFQFSDYEQLQHIFLVTLSNSATPTLQSNSVLYFKCSFLSPNIISELTAIRSTVNDSS</sequence>
<dbReference type="Proteomes" id="UP000824890">
    <property type="component" value="Unassembled WGS sequence"/>
</dbReference>
<evidence type="ECO:0000313" key="1">
    <source>
        <dbReference type="EMBL" id="KAH0869435.1"/>
    </source>
</evidence>
<evidence type="ECO:0000313" key="2">
    <source>
        <dbReference type="Proteomes" id="UP000824890"/>
    </source>
</evidence>
<comment type="caution">
    <text evidence="1">The sequence shown here is derived from an EMBL/GenBank/DDBJ whole genome shotgun (WGS) entry which is preliminary data.</text>
</comment>
<reference evidence="1 2" key="1">
    <citation type="submission" date="2021-05" db="EMBL/GenBank/DDBJ databases">
        <title>Genome Assembly of Synthetic Allotetraploid Brassica napus Reveals Homoeologous Exchanges between Subgenomes.</title>
        <authorList>
            <person name="Davis J.T."/>
        </authorList>
    </citation>
    <scope>NUCLEOTIDE SEQUENCE [LARGE SCALE GENOMIC DNA]</scope>
    <source>
        <strain evidence="2">cv. Da-Ae</strain>
        <tissue evidence="1">Seedling</tissue>
    </source>
</reference>
<protein>
    <submittedName>
        <fullName evidence="1">Uncharacterized protein</fullName>
    </submittedName>
</protein>